<dbReference type="InterPro" id="IPR002155">
    <property type="entry name" value="Thiolase"/>
</dbReference>
<evidence type="ECO:0000313" key="3">
    <source>
        <dbReference type="Proteomes" id="UP000235005"/>
    </source>
</evidence>
<dbReference type="OrthoDB" id="7053663at2"/>
<dbReference type="NCBIfam" id="NF005892">
    <property type="entry name" value="PRK07855.1"/>
    <property type="match status" value="1"/>
</dbReference>
<dbReference type="Pfam" id="PF22691">
    <property type="entry name" value="Thiolase_C_1"/>
    <property type="match status" value="1"/>
</dbReference>
<dbReference type="PANTHER" id="PTHR42870:SF1">
    <property type="entry name" value="NON-SPECIFIC LIPID-TRANSFER PROTEIN-LIKE 2"/>
    <property type="match status" value="1"/>
</dbReference>
<dbReference type="Proteomes" id="UP000235005">
    <property type="component" value="Unassembled WGS sequence"/>
</dbReference>
<comment type="caution">
    <text evidence="2">The sequence shown here is derived from an EMBL/GenBank/DDBJ whole genome shotgun (WGS) entry which is preliminary data.</text>
</comment>
<dbReference type="PANTHER" id="PTHR42870">
    <property type="entry name" value="ACETYL-COA C-ACETYLTRANSFERASE"/>
    <property type="match status" value="1"/>
</dbReference>
<dbReference type="GO" id="GO:0003988">
    <property type="term" value="F:acetyl-CoA C-acyltransferase activity"/>
    <property type="evidence" value="ECO:0007669"/>
    <property type="project" value="UniProtKB-ARBA"/>
</dbReference>
<dbReference type="PIRSF" id="PIRSF000429">
    <property type="entry name" value="Ac-CoA_Ac_transf"/>
    <property type="match status" value="1"/>
</dbReference>
<dbReference type="InterPro" id="IPR055140">
    <property type="entry name" value="Thiolase_C_2"/>
</dbReference>
<name>A0A2N5X3I5_9GAMM</name>
<dbReference type="SUPFAM" id="SSF53901">
    <property type="entry name" value="Thiolase-like"/>
    <property type="match status" value="2"/>
</dbReference>
<evidence type="ECO:0000313" key="2">
    <source>
        <dbReference type="EMBL" id="PLW69032.1"/>
    </source>
</evidence>
<evidence type="ECO:0000259" key="1">
    <source>
        <dbReference type="Pfam" id="PF22691"/>
    </source>
</evidence>
<keyword evidence="3" id="KW-1185">Reference proteome</keyword>
<dbReference type="InterPro" id="IPR016039">
    <property type="entry name" value="Thiolase-like"/>
</dbReference>
<dbReference type="RefSeq" id="WP_076001164.1">
    <property type="nucleotide sequence ID" value="NZ_PKUS01000010.1"/>
</dbReference>
<reference evidence="2 3" key="1">
    <citation type="submission" date="2018-01" db="EMBL/GenBank/DDBJ databases">
        <title>The draft genome sequence of Halioglobus lutimaris HF004.</title>
        <authorList>
            <person name="Du Z.-J."/>
            <person name="Shi M.-J."/>
        </authorList>
    </citation>
    <scope>NUCLEOTIDE SEQUENCE [LARGE SCALE GENOMIC DNA]</scope>
    <source>
        <strain evidence="2 3">HF004</strain>
    </source>
</reference>
<organism evidence="2 3">
    <name type="scientific">Pseudohalioglobus lutimaris</name>
    <dbReference type="NCBI Taxonomy" id="1737061"/>
    <lineage>
        <taxon>Bacteria</taxon>
        <taxon>Pseudomonadati</taxon>
        <taxon>Pseudomonadota</taxon>
        <taxon>Gammaproteobacteria</taxon>
        <taxon>Cellvibrionales</taxon>
        <taxon>Halieaceae</taxon>
        <taxon>Pseudohalioglobus</taxon>
    </lineage>
</organism>
<sequence>MVANIKDKAVIVGVHNTKFSKDSGVSELSLAAQAVKGAIDDAGLKPSDIDGFATFTMDSNDEIEVARAVGCGDLTFWGRSHYGGGAATGSLHQAVMAVATGMAECVAVYRALNGRSGQRFSSGVSGEIMTADAIHWGWYMPYGLLTPASWVAMFNQRWMHLTGVTKDAMFEVAHSTREYAINNPNAFFHGRSFDRAEYDASRMIADPLQLFDCCQESDGASCVIVTTPERARDLKQPGVAVRGVAQAAAPDQEQMTSFYREEFAAIPEMEIAAKNCFEMSGLSVDDIDAAVIYDAFSPIVLWQLEAWGFCGFGESGDFVLDGALRPGGRLPTNTHGGQLSEAYIHGVNGIVEATRLVRGQSRNQPEKDINHALVTSGVGIPTGGALLGKLDY</sequence>
<feature type="domain" description="Thiolase C-terminal" evidence="1">
    <location>
        <begin position="259"/>
        <end position="377"/>
    </location>
</feature>
<gene>
    <name evidence="2" type="ORF">C0039_10465</name>
</gene>
<proteinExistence type="predicted"/>
<protein>
    <submittedName>
        <fullName evidence="2">Lipid-transfer protein</fullName>
    </submittedName>
</protein>
<dbReference type="EMBL" id="PKUS01000010">
    <property type="protein sequence ID" value="PLW69032.1"/>
    <property type="molecule type" value="Genomic_DNA"/>
</dbReference>
<dbReference type="Gene3D" id="3.40.47.10">
    <property type="match status" value="1"/>
</dbReference>
<accession>A0A2N5X3I5</accession>
<dbReference type="CDD" id="cd00829">
    <property type="entry name" value="SCP-x_thiolase"/>
    <property type="match status" value="1"/>
</dbReference>
<dbReference type="AlphaFoldDB" id="A0A2N5X3I5"/>